<protein>
    <submittedName>
        <fullName evidence="2">Pyrroline-5-carboxylate reductase</fullName>
    </submittedName>
</protein>
<dbReference type="SUPFAM" id="SSF51735">
    <property type="entry name" value="NAD(P)-binding Rossmann-fold domains"/>
    <property type="match status" value="1"/>
</dbReference>
<dbReference type="Proteomes" id="UP000595662">
    <property type="component" value="Chromosome 1"/>
</dbReference>
<dbReference type="Pfam" id="PF03807">
    <property type="entry name" value="F420_oxidored"/>
    <property type="match status" value="1"/>
</dbReference>
<name>A0A7T6XEK0_PENDI</name>
<dbReference type="RefSeq" id="XP_014537271.1">
    <property type="nucleotide sequence ID" value="XM_014681785.1"/>
</dbReference>
<evidence type="ECO:0000259" key="1">
    <source>
        <dbReference type="Pfam" id="PF03807"/>
    </source>
</evidence>
<dbReference type="KEGG" id="pdp:PDIP_20960"/>
<dbReference type="Gene3D" id="3.40.50.720">
    <property type="entry name" value="NAD(P)-binding Rossmann-like Domain"/>
    <property type="match status" value="1"/>
</dbReference>
<evidence type="ECO:0000313" key="2">
    <source>
        <dbReference type="EMBL" id="QQK39674.1"/>
    </source>
</evidence>
<dbReference type="InterPro" id="IPR028939">
    <property type="entry name" value="P5C_Rdtase_cat_N"/>
</dbReference>
<accession>A0A7T6XEK0</accession>
<reference evidence="2 3" key="1">
    <citation type="submission" date="2020-08" db="EMBL/GenBank/DDBJ databases">
        <title>The completed genome sequence of the pathogenic ascomycete fungus Penicillium digitatum.</title>
        <authorList>
            <person name="Wang M."/>
        </authorList>
    </citation>
    <scope>NUCLEOTIDE SEQUENCE [LARGE SCALE GENOMIC DNA]</scope>
    <source>
        <strain evidence="2 3">PdW03</strain>
    </source>
</reference>
<dbReference type="InterPro" id="IPR036291">
    <property type="entry name" value="NAD(P)-bd_dom_sf"/>
</dbReference>
<dbReference type="GeneID" id="26230418"/>
<sequence>MASGQTLGFIGCGYMGGAVLQGLLNSAFSTKSAETTPKPILHFIACTKTAKSAARLQTTIAPEHKELIKIVSDRTVQTMQESHIIILSCKPFMAEAVF</sequence>
<dbReference type="VEuPathDB" id="FungiDB:PDIP_20960"/>
<organism evidence="2 3">
    <name type="scientific">Penicillium digitatum</name>
    <name type="common">Green mold</name>
    <dbReference type="NCBI Taxonomy" id="36651"/>
    <lineage>
        <taxon>Eukaryota</taxon>
        <taxon>Fungi</taxon>
        <taxon>Dikarya</taxon>
        <taxon>Ascomycota</taxon>
        <taxon>Pezizomycotina</taxon>
        <taxon>Eurotiomycetes</taxon>
        <taxon>Eurotiomycetidae</taxon>
        <taxon>Eurotiales</taxon>
        <taxon>Aspergillaceae</taxon>
        <taxon>Penicillium</taxon>
    </lineage>
</organism>
<feature type="domain" description="Pyrroline-5-carboxylate reductase catalytic N-terminal" evidence="1">
    <location>
        <begin position="7"/>
        <end position="97"/>
    </location>
</feature>
<dbReference type="EMBL" id="CP060774">
    <property type="protein sequence ID" value="QQK39674.1"/>
    <property type="molecule type" value="Genomic_DNA"/>
</dbReference>
<gene>
    <name evidence="2" type="ORF">Pdw03_2528</name>
</gene>
<dbReference type="AlphaFoldDB" id="A0A7T6XEK0"/>
<proteinExistence type="predicted"/>
<evidence type="ECO:0000313" key="3">
    <source>
        <dbReference type="Proteomes" id="UP000595662"/>
    </source>
</evidence>